<dbReference type="EMBL" id="JAWZSR010000016">
    <property type="protein sequence ID" value="MDX8047593.1"/>
    <property type="molecule type" value="Genomic_DNA"/>
</dbReference>
<dbReference type="Proteomes" id="UP001277972">
    <property type="component" value="Unassembled WGS sequence"/>
</dbReference>
<organism evidence="1 2">
    <name type="scientific">Gracilibacillus pellucidus</name>
    <dbReference type="NCBI Taxonomy" id="3095368"/>
    <lineage>
        <taxon>Bacteria</taxon>
        <taxon>Bacillati</taxon>
        <taxon>Bacillota</taxon>
        <taxon>Bacilli</taxon>
        <taxon>Bacillales</taxon>
        <taxon>Bacillaceae</taxon>
        <taxon>Gracilibacillus</taxon>
    </lineage>
</organism>
<comment type="caution">
    <text evidence="1">The sequence shown here is derived from an EMBL/GenBank/DDBJ whole genome shotgun (WGS) entry which is preliminary data.</text>
</comment>
<proteinExistence type="predicted"/>
<keyword evidence="2" id="KW-1185">Reference proteome</keyword>
<accession>A0ACC6M9D0</accession>
<reference evidence="1" key="1">
    <citation type="submission" date="2023-11" db="EMBL/GenBank/DDBJ databases">
        <title>Gracilibacillus pellucida a moderately halophilic bacterium isolated from saline soil in Xinjiang province.</title>
        <authorList>
            <person name="Zhang Z."/>
            <person name="Tan F."/>
            <person name="Wang Y."/>
            <person name="Xia M."/>
        </authorList>
    </citation>
    <scope>NUCLEOTIDE SEQUENCE</scope>
    <source>
        <strain evidence="1">S3-1-1</strain>
    </source>
</reference>
<gene>
    <name evidence="1" type="ORF">SH601_16645</name>
</gene>
<name>A0ACC6M9D0_9BACI</name>
<protein>
    <submittedName>
        <fullName evidence="1">Uncharacterized protein</fullName>
    </submittedName>
</protein>
<sequence length="104" mass="12691">MPKLSKKTFIDQMNQLLIFFPNWNVDLASKTVAERWYYQFANCSDREFFKMVQTYIQLEAFNPTVAGLRKYFVSDERKRVEQVEWEKTFRKQEQAIEKERRAHV</sequence>
<evidence type="ECO:0000313" key="2">
    <source>
        <dbReference type="Proteomes" id="UP001277972"/>
    </source>
</evidence>
<evidence type="ECO:0000313" key="1">
    <source>
        <dbReference type="EMBL" id="MDX8047593.1"/>
    </source>
</evidence>